<dbReference type="STRING" id="45496.SAMN04488079_1245"/>
<reference evidence="3" key="1">
    <citation type="submission" date="2016-10" db="EMBL/GenBank/DDBJ databases">
        <authorList>
            <person name="Varghese N."/>
            <person name="Submissions S."/>
        </authorList>
    </citation>
    <scope>NUCLEOTIDE SEQUENCE [LARGE SCALE GENOMIC DNA]</scope>
    <source>
        <strain evidence="3">DSM 11578</strain>
    </source>
</reference>
<evidence type="ECO:0000256" key="1">
    <source>
        <dbReference type="SAM" id="Coils"/>
    </source>
</evidence>
<feature type="coiled-coil region" evidence="1">
    <location>
        <begin position="142"/>
        <end position="169"/>
    </location>
</feature>
<evidence type="ECO:0000313" key="3">
    <source>
        <dbReference type="Proteomes" id="UP000198924"/>
    </source>
</evidence>
<evidence type="ECO:0000313" key="2">
    <source>
        <dbReference type="EMBL" id="SFK75290.1"/>
    </source>
</evidence>
<accession>A0A1I4C3U5</accession>
<organism evidence="2 3">
    <name type="scientific">Methylophaga sulfidovorans</name>
    <dbReference type="NCBI Taxonomy" id="45496"/>
    <lineage>
        <taxon>Bacteria</taxon>
        <taxon>Pseudomonadati</taxon>
        <taxon>Pseudomonadota</taxon>
        <taxon>Gammaproteobacteria</taxon>
        <taxon>Thiotrichales</taxon>
        <taxon>Piscirickettsiaceae</taxon>
        <taxon>Methylophaga</taxon>
    </lineage>
</organism>
<dbReference type="AlphaFoldDB" id="A0A1I4C3U5"/>
<proteinExistence type="predicted"/>
<protein>
    <submittedName>
        <fullName evidence="2">Uncharacterized protein</fullName>
    </submittedName>
</protein>
<gene>
    <name evidence="2" type="ORF">SAMN04488079_1245</name>
</gene>
<dbReference type="EMBL" id="FOSH01000024">
    <property type="protein sequence ID" value="SFK75290.1"/>
    <property type="molecule type" value="Genomic_DNA"/>
</dbReference>
<dbReference type="Proteomes" id="UP000198924">
    <property type="component" value="Unassembled WGS sequence"/>
</dbReference>
<name>A0A1I4C3U5_9GAMM</name>
<dbReference type="OrthoDB" id="9818602at2"/>
<sequence>MSQSIESHKDISQRLQQLLGAEARGGWICFMQTVEKELPFLMQRGRPNKHHIEASIIGEKGCTSWKDYLKTELKWKYATWKNWKKAYQLSKEYSYIKDYGLEVSELLRVSNKSINFPSSYVDYQEYVEKLEQEKSISLSKTKQSLMEENKKLKEHLLLLQKKNIELSSELINYTKVQNNATSQVKDLSKTLPIKSYPIADYWLAEVIRTLRLEYEIVVKKFHEKSQEASTLRREKAEVITRCELIKQRLSKTLAIRTADIERYIESECIGISG</sequence>
<keyword evidence="1" id="KW-0175">Coiled coil</keyword>
<dbReference type="RefSeq" id="WP_091716049.1">
    <property type="nucleotide sequence ID" value="NZ_FOSH01000024.1"/>
</dbReference>
<keyword evidence="3" id="KW-1185">Reference proteome</keyword>